<dbReference type="SMART" id="SM00471">
    <property type="entry name" value="HDc"/>
    <property type="match status" value="1"/>
</dbReference>
<evidence type="ECO:0000259" key="2">
    <source>
        <dbReference type="PROSITE" id="PS50110"/>
    </source>
</evidence>
<reference evidence="4 5" key="2">
    <citation type="submission" date="2020-02" db="EMBL/GenBank/DDBJ databases">
        <title>Genome sequences of Thiorhodococcus mannitoliphagus and Thiorhodococcus minor, purple sulfur photosynthetic bacteria in the gammaproteobacterial family, Chromatiaceae.</title>
        <authorList>
            <person name="Aviles F.A."/>
            <person name="Meyer T.E."/>
            <person name="Kyndt J.A."/>
        </authorList>
    </citation>
    <scope>NUCLEOTIDE SEQUENCE [LARGE SCALE GENOMIC DNA]</scope>
    <source>
        <strain evidence="4 5">DSM 18266</strain>
    </source>
</reference>
<dbReference type="GO" id="GO:0000160">
    <property type="term" value="P:phosphorelay signal transduction system"/>
    <property type="evidence" value="ECO:0007669"/>
    <property type="project" value="InterPro"/>
</dbReference>
<dbReference type="EMBL" id="JAAIJR010000088">
    <property type="protein sequence ID" value="NEX22221.1"/>
    <property type="molecule type" value="Genomic_DNA"/>
</dbReference>
<dbReference type="Gene3D" id="3.40.50.2300">
    <property type="match status" value="1"/>
</dbReference>
<dbReference type="PANTHER" id="PTHR45228">
    <property type="entry name" value="CYCLIC DI-GMP PHOSPHODIESTERASE TM_0186-RELATED"/>
    <property type="match status" value="1"/>
</dbReference>
<sequence>MYSLGTNKNPIRSMARILVIDDERTSLILMDRLLRASGYCNVVLIQDPREVISVYREAPVDLLLLDIQMPGLTGFDIIELIAALKDPLVPPILVLSAQAGRDEMLRALESGASDFVRKPFDQAEVAARVRNALDVQLAHRMIFDQKDALERIVRERTRKIRDTQLQIVQRLSRAAEYRDNETGGHILRMSHISALIARHSGWSEQQCEIMLHASPMHDVGKIGIADGILLKPGSLTPDEWRTMQTHSVIGHDILSGDDSELLRMAREIALSHHEKWDGSGYPQGLAEEAIPASGRIVALADVFDALTSERPYKKPWEVDAALQWMREQVGTHFDPRIAASFFQLIPEILAIRKRFSDDAPMSNPASLEQVRYGEHCV</sequence>
<keyword evidence="1" id="KW-0597">Phosphoprotein</keyword>
<dbReference type="InterPro" id="IPR001789">
    <property type="entry name" value="Sig_transdc_resp-reg_receiver"/>
</dbReference>
<dbReference type="Proteomes" id="UP000471640">
    <property type="component" value="Unassembled WGS sequence"/>
</dbReference>
<dbReference type="GO" id="GO:0008081">
    <property type="term" value="F:phosphoric diester hydrolase activity"/>
    <property type="evidence" value="ECO:0007669"/>
    <property type="project" value="UniProtKB-ARBA"/>
</dbReference>
<feature type="domain" description="HD-GYP" evidence="3">
    <location>
        <begin position="160"/>
        <end position="357"/>
    </location>
</feature>
<reference evidence="5" key="1">
    <citation type="journal article" date="2020" name="Microbiol. Resour. Announc.">
        <title>Draft Genome Sequences of Thiorhodococcus mannitoliphagus and Thiorhodococcus minor, Purple Sulfur Photosynthetic Bacteria in the Gammaproteobacterial Family Chromatiaceae.</title>
        <authorList>
            <person name="Aviles F.A."/>
            <person name="Meyer T.E."/>
            <person name="Kyndt J.A."/>
        </authorList>
    </citation>
    <scope>NUCLEOTIDE SEQUENCE [LARGE SCALE GENOMIC DNA]</scope>
    <source>
        <strain evidence="5">DSM 18266</strain>
    </source>
</reference>
<dbReference type="RefSeq" id="WP_164655315.1">
    <property type="nucleotide sequence ID" value="NZ_JAAIJR010000088.1"/>
</dbReference>
<dbReference type="Pfam" id="PF13487">
    <property type="entry name" value="HD_5"/>
    <property type="match status" value="1"/>
</dbReference>
<dbReference type="SMART" id="SM00448">
    <property type="entry name" value="REC"/>
    <property type="match status" value="1"/>
</dbReference>
<feature type="domain" description="Response regulatory" evidence="2">
    <location>
        <begin position="16"/>
        <end position="133"/>
    </location>
</feature>
<feature type="modified residue" description="4-aspartylphosphate" evidence="1">
    <location>
        <position position="66"/>
    </location>
</feature>
<dbReference type="SUPFAM" id="SSF109604">
    <property type="entry name" value="HD-domain/PDEase-like"/>
    <property type="match status" value="1"/>
</dbReference>
<dbReference type="InterPro" id="IPR003607">
    <property type="entry name" value="HD/PDEase_dom"/>
</dbReference>
<proteinExistence type="predicted"/>
<dbReference type="AlphaFoldDB" id="A0A6P1DYW9"/>
<evidence type="ECO:0000313" key="5">
    <source>
        <dbReference type="Proteomes" id="UP000471640"/>
    </source>
</evidence>
<dbReference type="SUPFAM" id="SSF52172">
    <property type="entry name" value="CheY-like"/>
    <property type="match status" value="1"/>
</dbReference>
<keyword evidence="5" id="KW-1185">Reference proteome</keyword>
<dbReference type="Gene3D" id="1.10.3210.10">
    <property type="entry name" value="Hypothetical protein af1432"/>
    <property type="match status" value="1"/>
</dbReference>
<evidence type="ECO:0000256" key="1">
    <source>
        <dbReference type="PROSITE-ProRule" id="PRU00169"/>
    </source>
</evidence>
<gene>
    <name evidence="4" type="ORF">G3480_18245</name>
</gene>
<dbReference type="CDD" id="cd00077">
    <property type="entry name" value="HDc"/>
    <property type="match status" value="1"/>
</dbReference>
<accession>A0A6P1DYW9</accession>
<dbReference type="PROSITE" id="PS51832">
    <property type="entry name" value="HD_GYP"/>
    <property type="match status" value="1"/>
</dbReference>
<dbReference type="InterPro" id="IPR037522">
    <property type="entry name" value="HD_GYP_dom"/>
</dbReference>
<dbReference type="InterPro" id="IPR052020">
    <property type="entry name" value="Cyclic_di-GMP/3'3'-cGAMP_PDE"/>
</dbReference>
<evidence type="ECO:0000259" key="3">
    <source>
        <dbReference type="PROSITE" id="PS51832"/>
    </source>
</evidence>
<protein>
    <submittedName>
        <fullName evidence="4">Response regulator</fullName>
    </submittedName>
</protein>
<evidence type="ECO:0000313" key="4">
    <source>
        <dbReference type="EMBL" id="NEX22221.1"/>
    </source>
</evidence>
<dbReference type="InterPro" id="IPR011006">
    <property type="entry name" value="CheY-like_superfamily"/>
</dbReference>
<name>A0A6P1DYW9_9GAMM</name>
<organism evidence="4 5">
    <name type="scientific">Thiorhodococcus mannitoliphagus</name>
    <dbReference type="NCBI Taxonomy" id="329406"/>
    <lineage>
        <taxon>Bacteria</taxon>
        <taxon>Pseudomonadati</taxon>
        <taxon>Pseudomonadota</taxon>
        <taxon>Gammaproteobacteria</taxon>
        <taxon>Chromatiales</taxon>
        <taxon>Chromatiaceae</taxon>
        <taxon>Thiorhodococcus</taxon>
    </lineage>
</organism>
<dbReference type="PANTHER" id="PTHR45228:SF1">
    <property type="entry name" value="CYCLIC DI-GMP PHOSPHODIESTERASE TM_0186"/>
    <property type="match status" value="1"/>
</dbReference>
<comment type="caution">
    <text evidence="4">The sequence shown here is derived from an EMBL/GenBank/DDBJ whole genome shotgun (WGS) entry which is preliminary data.</text>
</comment>
<dbReference type="PROSITE" id="PS50110">
    <property type="entry name" value="RESPONSE_REGULATORY"/>
    <property type="match status" value="1"/>
</dbReference>
<dbReference type="Pfam" id="PF00072">
    <property type="entry name" value="Response_reg"/>
    <property type="match status" value="1"/>
</dbReference>